<gene>
    <name evidence="3" type="ORF">AYJ05_05335</name>
</gene>
<organism evidence="3 4">
    <name type="scientific">Corynebacterium stationis</name>
    <dbReference type="NCBI Taxonomy" id="1705"/>
    <lineage>
        <taxon>Bacteria</taxon>
        <taxon>Bacillati</taxon>
        <taxon>Actinomycetota</taxon>
        <taxon>Actinomycetes</taxon>
        <taxon>Mycobacteriales</taxon>
        <taxon>Corynebacteriaceae</taxon>
        <taxon>Corynebacterium</taxon>
    </lineage>
</organism>
<accession>A0A177IGU3</accession>
<proteinExistence type="inferred from homology"/>
<dbReference type="Proteomes" id="UP000076947">
    <property type="component" value="Unassembled WGS sequence"/>
</dbReference>
<dbReference type="InterPro" id="IPR023393">
    <property type="entry name" value="START-like_dom_sf"/>
</dbReference>
<protein>
    <submittedName>
        <fullName evidence="3">Toxin-antitoxin system toxin subunit</fullName>
    </submittedName>
</protein>
<dbReference type="Gene3D" id="3.30.530.20">
    <property type="match status" value="1"/>
</dbReference>
<comment type="caution">
    <text evidence="3">The sequence shown here is derived from an EMBL/GenBank/DDBJ whole genome shotgun (WGS) entry which is preliminary data.</text>
</comment>
<dbReference type="EMBL" id="LSTQ01000022">
    <property type="protein sequence ID" value="OAH27285.1"/>
    <property type="molecule type" value="Genomic_DNA"/>
</dbReference>
<keyword evidence="4" id="KW-1185">Reference proteome</keyword>
<sequence>MSVQRASQSLGGANAVALVDARDALDVENFEPTGDIEETDNGRQIVISRELPQAPKVVWGYLADAARISRWFGHCHTMDNPSHMTMVSEEIQSTYDVNIAESMPPHFLHLEVNDHQGHDLNLRFYLAEENGQTYLEFHHSVEGVEDQVGLIAPKWELILDRLEIALDGGDINDVCLANYSCQIAHYSDAGAAHH</sequence>
<evidence type="ECO:0000313" key="4">
    <source>
        <dbReference type="Proteomes" id="UP000076947"/>
    </source>
</evidence>
<name>A0A177IGU3_9CORY</name>
<evidence type="ECO:0000313" key="3">
    <source>
        <dbReference type="EMBL" id="OAH27285.1"/>
    </source>
</evidence>
<evidence type="ECO:0000259" key="2">
    <source>
        <dbReference type="Pfam" id="PF08327"/>
    </source>
</evidence>
<feature type="domain" description="Activator of Hsp90 ATPase homologue 1/2-like C-terminal" evidence="2">
    <location>
        <begin position="55"/>
        <end position="166"/>
    </location>
</feature>
<dbReference type="AlphaFoldDB" id="A0A177IGU3"/>
<dbReference type="SUPFAM" id="SSF55961">
    <property type="entry name" value="Bet v1-like"/>
    <property type="match status" value="1"/>
</dbReference>
<evidence type="ECO:0000256" key="1">
    <source>
        <dbReference type="ARBA" id="ARBA00006817"/>
    </source>
</evidence>
<dbReference type="RefSeq" id="WP_066839862.1">
    <property type="nucleotide sequence ID" value="NZ_CAJUDP010000034.1"/>
</dbReference>
<dbReference type="Pfam" id="PF08327">
    <property type="entry name" value="AHSA1"/>
    <property type="match status" value="1"/>
</dbReference>
<reference evidence="4" key="1">
    <citation type="submission" date="2016-02" db="EMBL/GenBank/DDBJ databases">
        <authorList>
            <person name="Kaur G."/>
            <person name="Nair G.R."/>
            <person name="Mayilraj S."/>
        </authorList>
    </citation>
    <scope>NUCLEOTIDE SEQUENCE [LARGE SCALE GENOMIC DNA]</scope>
    <source>
        <strain evidence="4">GA-15</strain>
    </source>
</reference>
<dbReference type="InterPro" id="IPR013538">
    <property type="entry name" value="ASHA1/2-like_C"/>
</dbReference>
<dbReference type="STRING" id="1705.CA21670_05720"/>
<dbReference type="OrthoDB" id="4549061at2"/>
<dbReference type="GeneID" id="78285620"/>
<comment type="similarity">
    <text evidence="1">Belongs to the AHA1 family.</text>
</comment>
<dbReference type="KEGG" id="csta:CSTAT_06430"/>